<dbReference type="AlphaFoldDB" id="A0A9X4LXT2"/>
<organism evidence="2 3">
    <name type="scientific">Speluncibacter jeojiensis</name>
    <dbReference type="NCBI Taxonomy" id="2710754"/>
    <lineage>
        <taxon>Bacteria</taxon>
        <taxon>Bacillati</taxon>
        <taxon>Actinomycetota</taxon>
        <taxon>Actinomycetes</taxon>
        <taxon>Mycobacteriales</taxon>
        <taxon>Speluncibacteraceae</taxon>
        <taxon>Speluncibacter</taxon>
    </lineage>
</organism>
<dbReference type="Proteomes" id="UP001152755">
    <property type="component" value="Unassembled WGS sequence"/>
</dbReference>
<dbReference type="RefSeq" id="WP_277834252.1">
    <property type="nucleotide sequence ID" value="NZ_JAAIVF010000006.1"/>
</dbReference>
<dbReference type="InterPro" id="IPR057746">
    <property type="entry name" value="CpnT-like_N"/>
</dbReference>
<reference evidence="2" key="1">
    <citation type="submission" date="2022-08" db="EMBL/GenBank/DDBJ databases">
        <title>Genome analysis of Corynebacteriales strain.</title>
        <authorList>
            <person name="Lee S.D."/>
        </authorList>
    </citation>
    <scope>NUCLEOTIDE SEQUENCE</scope>
    <source>
        <strain evidence="2">D3-21</strain>
    </source>
</reference>
<evidence type="ECO:0000313" key="2">
    <source>
        <dbReference type="EMBL" id="MDG3013300.1"/>
    </source>
</evidence>
<gene>
    <name evidence="2" type="ORF">NVS88_01865</name>
</gene>
<dbReference type="InterPro" id="IPR036689">
    <property type="entry name" value="ESAT-6-like_sf"/>
</dbReference>
<sequence>MGMELPGWLEKVAGFVGGQPWPEGDETALMRMAHGYKQAASTLSTAVADVNAGAAQVSSTFEGDAADAMAVAFRDLAQGDGGLEQLIDELNKLGSMCELTAIQIRVTKGIIVAALAELVVELAVDAATEWCTFGASTAVAVAEVAAARVAVRMALKQLVERIAASVAELTVKDVAKTLGKELATSVVTGMVTSSAQDVGLQVAGNLVGAHHGISVDEAWRAAGNGAIGGAESVPGKFAGEFLHHEIHGSSAEGDRLAAAREFAYKTLGGQLSKRGMNELDQDAPDDAQDQLKERLIDESRERLNGAVGGSGGSR</sequence>
<proteinExistence type="predicted"/>
<dbReference type="Gene3D" id="1.10.287.1060">
    <property type="entry name" value="ESAT-6-like"/>
    <property type="match status" value="1"/>
</dbReference>
<evidence type="ECO:0000313" key="3">
    <source>
        <dbReference type="Proteomes" id="UP001152755"/>
    </source>
</evidence>
<dbReference type="Pfam" id="PF25547">
    <property type="entry name" value="WXG100_2"/>
    <property type="match status" value="1"/>
</dbReference>
<name>A0A9X4LXT2_9ACTN</name>
<keyword evidence="3" id="KW-1185">Reference proteome</keyword>
<dbReference type="SUPFAM" id="SSF140453">
    <property type="entry name" value="EsxAB dimer-like"/>
    <property type="match status" value="1"/>
</dbReference>
<accession>A0A9X4LXT2</accession>
<protein>
    <recommendedName>
        <fullName evidence="1">Outer membrane channel protein CpnT-like N-terminal domain-containing protein</fullName>
    </recommendedName>
</protein>
<evidence type="ECO:0000259" key="1">
    <source>
        <dbReference type="Pfam" id="PF25547"/>
    </source>
</evidence>
<feature type="domain" description="Outer membrane channel protein CpnT-like N-terminal" evidence="1">
    <location>
        <begin position="9"/>
        <end position="149"/>
    </location>
</feature>
<comment type="caution">
    <text evidence="2">The sequence shown here is derived from an EMBL/GenBank/DDBJ whole genome shotgun (WGS) entry which is preliminary data.</text>
</comment>
<dbReference type="EMBL" id="JANRHA010000001">
    <property type="protein sequence ID" value="MDG3013300.1"/>
    <property type="molecule type" value="Genomic_DNA"/>
</dbReference>